<protein>
    <submittedName>
        <fullName evidence="1">ImmA/IrrE family metallo-endopeptidase</fullName>
    </submittedName>
</protein>
<sequence length="142" mass="16721">MNLHKIIKETEELGITILFCKIPTVKGRYDITLGKPCIYVDQDLSDIEKTNVILHEKNHFLNDDINNSLSYISTYSYRIENQAEKNRIADFLSLINSEYPLTEDFNYLDYMEKAHIPAKYENFVKEMATELYQENSKKTRVI</sequence>
<dbReference type="EMBL" id="SSXP01000006">
    <property type="protein sequence ID" value="TII07863.1"/>
    <property type="molecule type" value="Genomic_DNA"/>
</dbReference>
<dbReference type="Proteomes" id="UP000305768">
    <property type="component" value="Unassembled WGS sequence"/>
</dbReference>
<dbReference type="Pfam" id="PF06114">
    <property type="entry name" value="Peptidase_M78"/>
    <property type="match status" value="1"/>
</dbReference>
<gene>
    <name evidence="1" type="ORF">FAJ34_05770</name>
</gene>
<name>A0A116LUX5_STRSU</name>
<dbReference type="InterPro" id="IPR010359">
    <property type="entry name" value="IrrE_HExxH"/>
</dbReference>
<proteinExistence type="predicted"/>
<evidence type="ECO:0000313" key="2">
    <source>
        <dbReference type="Proteomes" id="UP000305768"/>
    </source>
</evidence>
<comment type="caution">
    <text evidence="1">The sequence shown here is derived from an EMBL/GenBank/DDBJ whole genome shotgun (WGS) entry which is preliminary data.</text>
</comment>
<dbReference type="RefSeq" id="WP_044761077.1">
    <property type="nucleotide sequence ID" value="NZ_CEEL01000014.1"/>
</dbReference>
<accession>A0A116LUX5</accession>
<evidence type="ECO:0000313" key="1">
    <source>
        <dbReference type="EMBL" id="TII07863.1"/>
    </source>
</evidence>
<reference evidence="1 2" key="1">
    <citation type="submission" date="2019-04" db="EMBL/GenBank/DDBJ databases">
        <title>Genome analysis of Streptococcus suis strain WUSS425.</title>
        <authorList>
            <person name="Chen H."/>
            <person name="Gao X."/>
            <person name="Wu Z."/>
        </authorList>
    </citation>
    <scope>NUCLEOTIDE SEQUENCE [LARGE SCALE GENOMIC DNA]</scope>
    <source>
        <strain evidence="1 2">WUSS425</strain>
    </source>
</reference>
<organism evidence="1 2">
    <name type="scientific">Streptococcus suis</name>
    <dbReference type="NCBI Taxonomy" id="1307"/>
    <lineage>
        <taxon>Bacteria</taxon>
        <taxon>Bacillati</taxon>
        <taxon>Bacillota</taxon>
        <taxon>Bacilli</taxon>
        <taxon>Lactobacillales</taxon>
        <taxon>Streptococcaceae</taxon>
        <taxon>Streptococcus</taxon>
    </lineage>
</organism>
<dbReference type="AlphaFoldDB" id="A0A116LUX5"/>